<dbReference type="InterPro" id="IPR032867">
    <property type="entry name" value="DYW_dom"/>
</dbReference>
<dbReference type="EMBL" id="BAABME010000164">
    <property type="protein sequence ID" value="GAA0140262.1"/>
    <property type="molecule type" value="Genomic_DNA"/>
</dbReference>
<dbReference type="GO" id="GO:0003723">
    <property type="term" value="F:RNA binding"/>
    <property type="evidence" value="ECO:0007669"/>
    <property type="project" value="InterPro"/>
</dbReference>
<feature type="region of interest" description="Disordered" evidence="7">
    <location>
        <begin position="870"/>
        <end position="906"/>
    </location>
</feature>
<feature type="compositionally biased region" description="Polar residues" evidence="7">
    <location>
        <begin position="436"/>
        <end position="459"/>
    </location>
</feature>
<dbReference type="Gene3D" id="1.25.40.10">
    <property type="entry name" value="Tetratricopeptide repeat domain"/>
    <property type="match status" value="2"/>
</dbReference>
<dbReference type="GO" id="GO:0009451">
    <property type="term" value="P:RNA modification"/>
    <property type="evidence" value="ECO:0007669"/>
    <property type="project" value="InterPro"/>
</dbReference>
<dbReference type="Pfam" id="PF13041">
    <property type="entry name" value="PPR_2"/>
    <property type="match status" value="1"/>
</dbReference>
<feature type="compositionally biased region" description="Polar residues" evidence="7">
    <location>
        <begin position="74"/>
        <end position="104"/>
    </location>
</feature>
<dbReference type="GO" id="GO:0005739">
    <property type="term" value="C:mitochondrion"/>
    <property type="evidence" value="ECO:0007669"/>
    <property type="project" value="UniProtKB-SubCell"/>
</dbReference>
<dbReference type="PANTHER" id="PTHR47926:SF388">
    <property type="entry name" value="DYW DOMAIN-CONTAINING PROTEIN"/>
    <property type="match status" value="1"/>
</dbReference>
<feature type="compositionally biased region" description="Basic and acidic residues" evidence="7">
    <location>
        <begin position="140"/>
        <end position="149"/>
    </location>
</feature>
<evidence type="ECO:0000256" key="8">
    <source>
        <dbReference type="SAM" id="SignalP"/>
    </source>
</evidence>
<keyword evidence="3" id="KW-0677">Repeat</keyword>
<protein>
    <recommendedName>
        <fullName evidence="9">DYW domain-containing protein</fullName>
    </recommendedName>
</protein>
<evidence type="ECO:0000256" key="6">
    <source>
        <dbReference type="PROSITE-ProRule" id="PRU00708"/>
    </source>
</evidence>
<feature type="compositionally biased region" description="Polar residues" evidence="7">
    <location>
        <begin position="484"/>
        <end position="497"/>
    </location>
</feature>
<evidence type="ECO:0000256" key="4">
    <source>
        <dbReference type="ARBA" id="ARBA00022946"/>
    </source>
</evidence>
<evidence type="ECO:0000256" key="5">
    <source>
        <dbReference type="ARBA" id="ARBA00023128"/>
    </source>
</evidence>
<proteinExistence type="inferred from homology"/>
<reference evidence="10 11" key="1">
    <citation type="submission" date="2024-01" db="EMBL/GenBank/DDBJ databases">
        <title>The complete chloroplast genome sequence of Lithospermum erythrorhizon: insights into the phylogenetic relationship among Boraginaceae species and the maternal lineages of purple gromwells.</title>
        <authorList>
            <person name="Okada T."/>
            <person name="Watanabe K."/>
        </authorList>
    </citation>
    <scope>NUCLEOTIDE SEQUENCE [LARGE SCALE GENOMIC DNA]</scope>
</reference>
<feature type="chain" id="PRO_5043618389" description="DYW domain-containing protein" evidence="8">
    <location>
        <begin position="23"/>
        <end position="1021"/>
    </location>
</feature>
<sequence length="1021" mass="114062">MYRRRATLVNLHSLIALTKVCSRPTNSSLLFVNKFQLCRFFSTAIERPDFYSINESNSEKGTYNFKKNGDLSRNEQNGNRVYGQNTSSYSRNELNSENGTNNFKKNGDLNGNELNGNRVYSQNASIYSRNESNTENGTSDFKKNGDLGRNEQNGSRVYGRNPDIYSRNELNSESGTSNFKKNGDLSRNEQNVKRIYSQNPSIYSRNEWNSESGTSYFQQNGNLGRNEQSVNRVYVQNLDNQFQYSQDRSFDTRFIENGQRNEFVEHQGNKNGRFSGGYVDLNQKNGNLGRSEQNANGVFGQNPNNQFQQNQDRNFAPAYIENGPRNELLENQDGGNGRLLDGYVDHNQRNGNFGVYNGSDGKAMQQQSRYESKREYAGGFQQNGYGNNYVQSEFASAENSSQQYREVSGGSNQSSNGGYSGGNSGNLQQRWDRGNYSGNYENAQHSGVNQGNLQQSCNAGYSGGDFGSSQRSGSSGYSGASPGNLQQSWTADTSGQNSLNLQQSWGVGYSDGSNGRPHQNWNEHYAQIAGMHQKTSHANYTGNGGNLQFPQGNHNAGNLGAYHGNTGLSNNQGNIGEYQQITGGSLQSDAGFLPHTSNQFESGYVGTLGDSSAKPNEVSEAITVDQVKGTIDELDKFYQEGKLKEAVDVLGILEGQHISVDLPRYLLLFKACGEENALEEGKSIHKHLLRSGLHLEVKTHNKILEMYCSCGSLDDAFDVFDKMPMRNLTTWDTMISWLAKNGHGEEAVELFTQFKETGLRPDGAMFSGIFSACGMLGDTVEGLLHFESMKKDYSIVPSMEHYISVIDMLGTAGNLDEALEFIEKMPLEPSIEVWEVLMNLCRMHGNLELGDRCAELVEVLDPSRLDEQSRAGYLPLKPSDPAKDKEKKKSGQSFPEGRSRVHEYRAGDKSQPELYDLLRGMKQQLKEAGYIPEVKFVLHDIDQEGKEEALMAHSERLAVAQGLMTSPARYPIRIIKNLRICVDCHNTMKIVSKLVGRELIIRDAKRFHHFKDGLCSCRDYW</sequence>
<dbReference type="Pfam" id="PF14432">
    <property type="entry name" value="DYW_deaminase"/>
    <property type="match status" value="1"/>
</dbReference>
<keyword evidence="5" id="KW-0496">Mitochondrion</keyword>
<gene>
    <name evidence="10" type="ORF">LIER_01643</name>
</gene>
<dbReference type="InterPro" id="IPR011990">
    <property type="entry name" value="TPR-like_helical_dom_sf"/>
</dbReference>
<keyword evidence="11" id="KW-1185">Reference proteome</keyword>
<evidence type="ECO:0000256" key="7">
    <source>
        <dbReference type="SAM" id="MobiDB-lite"/>
    </source>
</evidence>
<dbReference type="InterPro" id="IPR046960">
    <property type="entry name" value="PPR_At4g14850-like_plant"/>
</dbReference>
<dbReference type="AlphaFoldDB" id="A0AAV3NRE7"/>
<evidence type="ECO:0000313" key="10">
    <source>
        <dbReference type="EMBL" id="GAA0140262.1"/>
    </source>
</evidence>
<feature type="compositionally biased region" description="Polar residues" evidence="7">
    <location>
        <begin position="168"/>
        <end position="180"/>
    </location>
</feature>
<dbReference type="NCBIfam" id="TIGR00756">
    <property type="entry name" value="PPR"/>
    <property type="match status" value="2"/>
</dbReference>
<dbReference type="Pfam" id="PF01535">
    <property type="entry name" value="PPR"/>
    <property type="match status" value="1"/>
</dbReference>
<feature type="region of interest" description="Disordered" evidence="7">
    <location>
        <begin position="56"/>
        <end position="191"/>
    </location>
</feature>
<feature type="compositionally biased region" description="Basic and acidic residues" evidence="7">
    <location>
        <begin position="897"/>
        <end position="906"/>
    </location>
</feature>
<feature type="domain" description="DYW" evidence="9">
    <location>
        <begin position="929"/>
        <end position="1021"/>
    </location>
</feature>
<evidence type="ECO:0000259" key="9">
    <source>
        <dbReference type="Pfam" id="PF14432"/>
    </source>
</evidence>
<evidence type="ECO:0000256" key="2">
    <source>
        <dbReference type="ARBA" id="ARBA00006643"/>
    </source>
</evidence>
<dbReference type="Proteomes" id="UP001454036">
    <property type="component" value="Unassembled WGS sequence"/>
</dbReference>
<accession>A0AAV3NRE7</accession>
<dbReference type="FunFam" id="1.25.40.10:FF:000503">
    <property type="entry name" value="Pentatricopeptide repeat-containing protein, mitochondrial"/>
    <property type="match status" value="1"/>
</dbReference>
<feature type="region of interest" description="Disordered" evidence="7">
    <location>
        <begin position="353"/>
        <end position="373"/>
    </location>
</feature>
<feature type="compositionally biased region" description="Basic and acidic residues" evidence="7">
    <location>
        <begin position="181"/>
        <end position="191"/>
    </location>
</feature>
<dbReference type="PROSITE" id="PS51375">
    <property type="entry name" value="PPR"/>
    <property type="match status" value="2"/>
</dbReference>
<feature type="compositionally biased region" description="Low complexity" evidence="7">
    <location>
        <begin position="467"/>
        <end position="483"/>
    </location>
</feature>
<comment type="similarity">
    <text evidence="2">Belongs to the PPR family. PCMP-H subfamily.</text>
</comment>
<keyword evidence="4" id="KW-0809">Transit peptide</keyword>
<feature type="compositionally biased region" description="Low complexity" evidence="7">
    <location>
        <begin position="408"/>
        <end position="417"/>
    </location>
</feature>
<keyword evidence="8" id="KW-0732">Signal</keyword>
<dbReference type="PANTHER" id="PTHR47926">
    <property type="entry name" value="PENTATRICOPEPTIDE REPEAT-CONTAINING PROTEIN"/>
    <property type="match status" value="1"/>
</dbReference>
<dbReference type="InterPro" id="IPR002885">
    <property type="entry name" value="PPR_rpt"/>
</dbReference>
<comment type="caution">
    <text evidence="10">The sequence shown here is derived from an EMBL/GenBank/DDBJ whole genome shotgun (WGS) entry which is preliminary data.</text>
</comment>
<feature type="repeat" description="PPR" evidence="6">
    <location>
        <begin position="696"/>
        <end position="726"/>
    </location>
</feature>
<dbReference type="Pfam" id="PF12854">
    <property type="entry name" value="PPR_1"/>
    <property type="match status" value="1"/>
</dbReference>
<feature type="compositionally biased region" description="Low complexity" evidence="7">
    <location>
        <begin position="108"/>
        <end position="117"/>
    </location>
</feature>
<comment type="subcellular location">
    <subcellularLocation>
        <location evidence="1">Mitochondrion</location>
    </subcellularLocation>
</comment>
<dbReference type="GO" id="GO:0008270">
    <property type="term" value="F:zinc ion binding"/>
    <property type="evidence" value="ECO:0007669"/>
    <property type="project" value="InterPro"/>
</dbReference>
<organism evidence="10 11">
    <name type="scientific">Lithospermum erythrorhizon</name>
    <name type="common">Purple gromwell</name>
    <name type="synonym">Lithospermum officinale var. erythrorhizon</name>
    <dbReference type="NCBI Taxonomy" id="34254"/>
    <lineage>
        <taxon>Eukaryota</taxon>
        <taxon>Viridiplantae</taxon>
        <taxon>Streptophyta</taxon>
        <taxon>Embryophyta</taxon>
        <taxon>Tracheophyta</taxon>
        <taxon>Spermatophyta</taxon>
        <taxon>Magnoliopsida</taxon>
        <taxon>eudicotyledons</taxon>
        <taxon>Gunneridae</taxon>
        <taxon>Pentapetalae</taxon>
        <taxon>asterids</taxon>
        <taxon>lamiids</taxon>
        <taxon>Boraginales</taxon>
        <taxon>Boraginaceae</taxon>
        <taxon>Boraginoideae</taxon>
        <taxon>Lithospermeae</taxon>
        <taxon>Lithospermum</taxon>
    </lineage>
</organism>
<feature type="compositionally biased region" description="Polar residues" evidence="7">
    <location>
        <begin position="118"/>
        <end position="139"/>
    </location>
</feature>
<feature type="compositionally biased region" description="Basic and acidic residues" evidence="7">
    <location>
        <begin position="880"/>
        <end position="889"/>
    </location>
</feature>
<feature type="region of interest" description="Disordered" evidence="7">
    <location>
        <begin position="396"/>
        <end position="497"/>
    </location>
</feature>
<feature type="compositionally biased region" description="Polar residues" evidence="7">
    <location>
        <begin position="396"/>
        <end position="405"/>
    </location>
</feature>
<feature type="repeat" description="PPR" evidence="6">
    <location>
        <begin position="727"/>
        <end position="761"/>
    </location>
</feature>
<evidence type="ECO:0000313" key="11">
    <source>
        <dbReference type="Proteomes" id="UP001454036"/>
    </source>
</evidence>
<evidence type="ECO:0000256" key="3">
    <source>
        <dbReference type="ARBA" id="ARBA00022737"/>
    </source>
</evidence>
<name>A0AAV3NRE7_LITER</name>
<evidence type="ECO:0000256" key="1">
    <source>
        <dbReference type="ARBA" id="ARBA00004173"/>
    </source>
</evidence>
<feature type="signal peptide" evidence="8">
    <location>
        <begin position="1"/>
        <end position="22"/>
    </location>
</feature>